<gene>
    <name evidence="1" type="ORF">CLV60_10428</name>
</gene>
<evidence type="ECO:0000313" key="2">
    <source>
        <dbReference type="Proteomes" id="UP000241964"/>
    </source>
</evidence>
<dbReference type="EMBL" id="PYAS01000004">
    <property type="protein sequence ID" value="PSL30086.1"/>
    <property type="molecule type" value="Genomic_DNA"/>
</dbReference>
<dbReference type="RefSeq" id="WP_106595004.1">
    <property type="nucleotide sequence ID" value="NZ_PYAS01000004.1"/>
</dbReference>
<dbReference type="OrthoDB" id="1418251at2"/>
<reference evidence="1 2" key="1">
    <citation type="submission" date="2018-03" db="EMBL/GenBank/DDBJ databases">
        <title>Genomic Encyclopedia of Archaeal and Bacterial Type Strains, Phase II (KMG-II): from individual species to whole genera.</title>
        <authorList>
            <person name="Goeker M."/>
        </authorList>
    </citation>
    <scope>NUCLEOTIDE SEQUENCE [LARGE SCALE GENOMIC DNA]</scope>
    <source>
        <strain evidence="1 2">DSM 29057</strain>
    </source>
</reference>
<dbReference type="Proteomes" id="UP000241964">
    <property type="component" value="Unassembled WGS sequence"/>
</dbReference>
<keyword evidence="2" id="KW-1185">Reference proteome</keyword>
<accession>A0A2P8G7Z0</accession>
<evidence type="ECO:0008006" key="3">
    <source>
        <dbReference type="Google" id="ProtNLM"/>
    </source>
</evidence>
<comment type="caution">
    <text evidence="1">The sequence shown here is derived from an EMBL/GenBank/DDBJ whole genome shotgun (WGS) entry which is preliminary data.</text>
</comment>
<sequence length="227" mass="25972">MANLCYDCGKEIGEGDQDREHIPAQCFYVGYGDEYKINRITVPAHKACNHKYSKIDQELRDAIGILTENQTDKAVLTSKSVRSILKRKDGKERISSENGKIFMEFNYGDLRDLHIKNFKGVFFKEYGFPIPDKFQIEIITDGDQDFFPVEKVGTIFTAIDHELPDWNISGHADIFKYKIAVIGDTGLENFDINSDDQFLVGIIVYHEEIMCMVFAGTQHLIKKMSPK</sequence>
<organism evidence="1 2">
    <name type="scientific">Dyadobacter jiangsuensis</name>
    <dbReference type="NCBI Taxonomy" id="1591085"/>
    <lineage>
        <taxon>Bacteria</taxon>
        <taxon>Pseudomonadati</taxon>
        <taxon>Bacteroidota</taxon>
        <taxon>Cytophagia</taxon>
        <taxon>Cytophagales</taxon>
        <taxon>Spirosomataceae</taxon>
        <taxon>Dyadobacter</taxon>
    </lineage>
</organism>
<protein>
    <recommendedName>
        <fullName evidence="3">HNH endonuclease</fullName>
    </recommendedName>
</protein>
<proteinExistence type="predicted"/>
<dbReference type="AlphaFoldDB" id="A0A2P8G7Z0"/>
<name>A0A2P8G7Z0_9BACT</name>
<evidence type="ECO:0000313" key="1">
    <source>
        <dbReference type="EMBL" id="PSL30086.1"/>
    </source>
</evidence>